<keyword evidence="3" id="KW-1185">Reference proteome</keyword>
<organism evidence="2 3">
    <name type="scientific">Effrenium voratum</name>
    <dbReference type="NCBI Taxonomy" id="2562239"/>
    <lineage>
        <taxon>Eukaryota</taxon>
        <taxon>Sar</taxon>
        <taxon>Alveolata</taxon>
        <taxon>Dinophyceae</taxon>
        <taxon>Suessiales</taxon>
        <taxon>Symbiodiniaceae</taxon>
        <taxon>Effrenium</taxon>
    </lineage>
</organism>
<feature type="region of interest" description="Disordered" evidence="1">
    <location>
        <begin position="466"/>
        <end position="499"/>
    </location>
</feature>
<comment type="caution">
    <text evidence="2">The sequence shown here is derived from an EMBL/GenBank/DDBJ whole genome shotgun (WGS) entry which is preliminary data.</text>
</comment>
<feature type="compositionally biased region" description="Pro residues" evidence="1">
    <location>
        <begin position="111"/>
        <end position="121"/>
    </location>
</feature>
<dbReference type="InterPro" id="IPR008775">
    <property type="entry name" value="Phytyl_CoA_dOase-like"/>
</dbReference>
<feature type="region of interest" description="Disordered" evidence="1">
    <location>
        <begin position="534"/>
        <end position="618"/>
    </location>
</feature>
<feature type="compositionally biased region" description="Acidic residues" evidence="1">
    <location>
        <begin position="483"/>
        <end position="498"/>
    </location>
</feature>
<gene>
    <name evidence="2" type="ORF">EVOR1521_LOCUS18553</name>
</gene>
<dbReference type="EMBL" id="CAUJNA010002646">
    <property type="protein sequence ID" value="CAJ1393756.1"/>
    <property type="molecule type" value="Genomic_DNA"/>
</dbReference>
<feature type="compositionally biased region" description="Basic and acidic residues" evidence="1">
    <location>
        <begin position="285"/>
        <end position="294"/>
    </location>
</feature>
<feature type="region of interest" description="Disordered" evidence="1">
    <location>
        <begin position="236"/>
        <end position="338"/>
    </location>
</feature>
<feature type="compositionally biased region" description="Acidic residues" evidence="1">
    <location>
        <begin position="546"/>
        <end position="563"/>
    </location>
</feature>
<feature type="region of interest" description="Disordered" evidence="1">
    <location>
        <begin position="96"/>
        <end position="161"/>
    </location>
</feature>
<evidence type="ECO:0000313" key="3">
    <source>
        <dbReference type="Proteomes" id="UP001178507"/>
    </source>
</evidence>
<reference evidence="2" key="1">
    <citation type="submission" date="2023-08" db="EMBL/GenBank/DDBJ databases">
        <authorList>
            <person name="Chen Y."/>
            <person name="Shah S."/>
            <person name="Dougan E. K."/>
            <person name="Thang M."/>
            <person name="Chan C."/>
        </authorList>
    </citation>
    <scope>NUCLEOTIDE SEQUENCE</scope>
</reference>
<dbReference type="Proteomes" id="UP001178507">
    <property type="component" value="Unassembled WGS sequence"/>
</dbReference>
<feature type="compositionally biased region" description="Basic and acidic residues" evidence="1">
    <location>
        <begin position="469"/>
        <end position="482"/>
    </location>
</feature>
<dbReference type="Pfam" id="PF05721">
    <property type="entry name" value="PhyH"/>
    <property type="match status" value="1"/>
</dbReference>
<evidence type="ECO:0000313" key="2">
    <source>
        <dbReference type="EMBL" id="CAJ1393756.1"/>
    </source>
</evidence>
<proteinExistence type="predicted"/>
<protein>
    <submittedName>
        <fullName evidence="2">Uncharacterized protein</fullName>
    </submittedName>
</protein>
<dbReference type="AlphaFoldDB" id="A0AA36N7Y1"/>
<feature type="compositionally biased region" description="Low complexity" evidence="1">
    <location>
        <begin position="581"/>
        <end position="601"/>
    </location>
</feature>
<feature type="region of interest" description="Disordered" evidence="1">
    <location>
        <begin position="392"/>
        <end position="428"/>
    </location>
</feature>
<feature type="compositionally biased region" description="Basic and acidic residues" evidence="1">
    <location>
        <begin position="139"/>
        <end position="151"/>
    </location>
</feature>
<sequence length="1180" mass="127576">MRSDLDLATKNGFMEALRLTISPKRLLRFVKHGGVTRVVLWLERALGESSSPELETFLENSLKSLRMLNLRAMDQSSAQSLVELIQRLRQRLQVGRKGADSAAKAAVPAAPRTPPQAAPRTPPKRNTGPPPRNRAPVIRVDRAEREPRATGELKPPASPVSAAAVPFAPPLGAQPKTPPLRWTEPKDAKPLLFGEKSPKALLFQAPAFKAAPGEKAEVQKVSSVIALDEAVPRARPSCLVRPSARPEAPAAPASPKSRPSNAPHLVLLAQPSTPELDANPVSPETEPKVQEKPSPELPQQPPVPKLVTSASPKAKPPAKDGDAKVPAAFRGKEKARVPAAFRAKEKARLWAEESLRVATPKAATSAAASVDAAFVDADAGAELPVKFERKRPAPRVVPPPRRKWARLAPEATEEPISHPETEDALQEEWWHQQQQQVAAEFLFAAVPEEEMDLAAPVEPQEWSFQEDLGLDKSDEEMVKQDHEEAENEEMAEAPEESVGETLEALEALDALDALEAQVSFEALRVARLERQLETGHAAGDAGDAGEAGDADAEDTEEDTEAEEVGVAHEVGKTLGVPPESLLAAPATPPRTTSAAANRAAPRTPPLTAPDPQSPPPRAPFARAPLVPQSPEMVIPTGGGEEGPKTTNPEWTAAAESAQFATSLEELVRSAPLNIPVEVKSEDALTSALVRAVLEACPELHGAVPENPVEPQICSAASTMFAHAMGSYTDSLLMTSAATSIAETFLASSLGESAGEKRRREPKDCWSNVFTHSYCCVESPCFLWGRSLTEPQVAKAKQHWAHSGVACRYLCQAEPSCRVWVFHIPASDDLELAGPCLLSEEELPEISAESEEAKELPAAVAGGRFCAPAALSWAAEVRRETLETKASEAAADAAAQLRREGWAVLRGALPPLQRQLLRRAAEAASASLLAKDPQHLGNRGPRRYSWGGASSSHHMVHHAAWAQLLSQPWLLPVLQEAFGAEFMAVGGGGDFVLGDTDSHQRLHVDLQLEEMYVQDSPAAIVANFVVSEIGCRDGPLRLVPYTQRMPMAGLAKDWGYATHLQKEDFLVAQQNLSFVHLCPLSPGDVILRDMRLWHGGSPNLGREPRFLPSAEFLSMWYADAARRARTDHFTPRPVLPLALWLRMPPAARQICRRILAAPAAVNASLREEVVLMLPYVAEERP</sequence>
<dbReference type="Gene3D" id="2.60.120.620">
    <property type="entry name" value="q2cbj1_9rhob like domain"/>
    <property type="match status" value="1"/>
</dbReference>
<evidence type="ECO:0000256" key="1">
    <source>
        <dbReference type="SAM" id="MobiDB-lite"/>
    </source>
</evidence>
<accession>A0AA36N7Y1</accession>
<feature type="compositionally biased region" description="Pro residues" evidence="1">
    <location>
        <begin position="602"/>
        <end position="618"/>
    </location>
</feature>
<feature type="compositionally biased region" description="Pro residues" evidence="1">
    <location>
        <begin position="295"/>
        <end position="304"/>
    </location>
</feature>
<dbReference type="SUPFAM" id="SSF51197">
    <property type="entry name" value="Clavaminate synthase-like"/>
    <property type="match status" value="1"/>
</dbReference>
<name>A0AA36N7Y1_9DINO</name>
<feature type="compositionally biased region" description="Low complexity" evidence="1">
    <location>
        <begin position="241"/>
        <end position="263"/>
    </location>
</feature>